<keyword evidence="1" id="KW-0694">RNA-binding</keyword>
<comment type="caution">
    <text evidence="5">The sequence shown here is derived from an EMBL/GenBank/DDBJ whole genome shotgun (WGS) entry which is preliminary data.</text>
</comment>
<keyword evidence="4" id="KW-0732">Signal</keyword>
<gene>
    <name evidence="5" type="ORF">F3Y22_tig00110059pilonHSYRG00119</name>
</gene>
<feature type="compositionally biased region" description="Polar residues" evidence="3">
    <location>
        <begin position="701"/>
        <end position="711"/>
    </location>
</feature>
<feature type="region of interest" description="Disordered" evidence="3">
    <location>
        <begin position="701"/>
        <end position="723"/>
    </location>
</feature>
<keyword evidence="2" id="KW-0175">Coiled coil</keyword>
<dbReference type="PANTHER" id="PTHR14398">
    <property type="entry name" value="RNA RECOGNITION RRM/RNP DOMAIN"/>
    <property type="match status" value="1"/>
</dbReference>
<feature type="compositionally biased region" description="Basic and acidic residues" evidence="3">
    <location>
        <begin position="93"/>
        <end position="104"/>
    </location>
</feature>
<dbReference type="PANTHER" id="PTHR14398:SF0">
    <property type="entry name" value="ZINC FINGER PROTEIN SWM"/>
    <property type="match status" value="1"/>
</dbReference>
<feature type="chain" id="PRO_5025564504" evidence="4">
    <location>
        <begin position="24"/>
        <end position="747"/>
    </location>
</feature>
<dbReference type="GO" id="GO:0003723">
    <property type="term" value="F:RNA binding"/>
    <property type="evidence" value="ECO:0007669"/>
    <property type="project" value="UniProtKB-KW"/>
</dbReference>
<proteinExistence type="predicted"/>
<sequence>MVAPNALLLLFFWNIPLLMGVHAQGTKKSDLMELKVSSPKLGGISSPDCISDPEEKEVSDEEDDDRNHKHRRRDACSQPLERDSTDPLFTRPYRKDNKPFENGHNESQTGSVAPCLFARRGLPNLSNAQALSWSAFGLMPGIPNGGLDTLHSIGLQGFNLPVTVPSAQILAKPAGPGPLPSVLPPSTTLANSKAMHSKNNKSGMTEDAIGLNGAYIGSTSANGDLYDPDQPLWSTNGPEASTSLTGVQSPKINETEILLNDDISNHPHGRLHDTADNELPIKTTGSQGMNLSVWGRIGSSRSGTDTKDKIDAIPSDHLENETKEEQGAFPSSQDTSCQVKRISSEDGGSKVIGSSVKSQIDFRSSRKPTQKALHTLFVNGIPQKCNKREALLSHFLFKEGEAEAALKAPDAVMGNRFIKLWWANWDNIPVDGIKNGSGISVTPRGLTASAIQAQPTAYRGKDNLQPVALKSNVPPPLQKKLETLEQMKEELRKKQQILEQKRNNFRRQLDKLEKQSGVVKGDTLTEPAAKRQKVGIAAGPAKVLIPSSPEIGMIDENKSAENVVSRSPKPSTYMALQESTNSKQQSCKPHMSAPIRYPLLTKRYKLDNRHSAFRVIPPLPSGFADVAVLKEHFLQYGDLFSVELQDVENEDKDDISSEPLKNCSALITYSTRQLAERAYVNGKCWQGNSLRFKWLTSNTNLRSKETPSSTPKDPLDTDGRTEDKSACSVAQQVMASCNVEFGSKEFC</sequence>
<dbReference type="InterPro" id="IPR045137">
    <property type="entry name" value="RBM26/27"/>
</dbReference>
<evidence type="ECO:0000256" key="4">
    <source>
        <dbReference type="SAM" id="SignalP"/>
    </source>
</evidence>
<dbReference type="GO" id="GO:0005634">
    <property type="term" value="C:nucleus"/>
    <property type="evidence" value="ECO:0007669"/>
    <property type="project" value="TreeGrafter"/>
</dbReference>
<evidence type="ECO:0000313" key="5">
    <source>
        <dbReference type="EMBL" id="KAE8717126.1"/>
    </source>
</evidence>
<dbReference type="InterPro" id="IPR035979">
    <property type="entry name" value="RBD_domain_sf"/>
</dbReference>
<evidence type="ECO:0000256" key="3">
    <source>
        <dbReference type="SAM" id="MobiDB-lite"/>
    </source>
</evidence>
<evidence type="ECO:0000313" key="6">
    <source>
        <dbReference type="Proteomes" id="UP000436088"/>
    </source>
</evidence>
<feature type="signal peptide" evidence="4">
    <location>
        <begin position="1"/>
        <end position="23"/>
    </location>
</feature>
<feature type="compositionally biased region" description="Basic and acidic residues" evidence="3">
    <location>
        <begin position="713"/>
        <end position="723"/>
    </location>
</feature>
<reference evidence="5" key="1">
    <citation type="submission" date="2019-09" db="EMBL/GenBank/DDBJ databases">
        <title>Draft genome information of white flower Hibiscus syriacus.</title>
        <authorList>
            <person name="Kim Y.-M."/>
        </authorList>
    </citation>
    <scope>NUCLEOTIDE SEQUENCE [LARGE SCALE GENOMIC DNA]</scope>
    <source>
        <strain evidence="5">YM2019G1</strain>
    </source>
</reference>
<keyword evidence="6" id="KW-1185">Reference proteome</keyword>
<feature type="compositionally biased region" description="Acidic residues" evidence="3">
    <location>
        <begin position="51"/>
        <end position="64"/>
    </location>
</feature>
<organism evidence="5 6">
    <name type="scientific">Hibiscus syriacus</name>
    <name type="common">Rose of Sharon</name>
    <dbReference type="NCBI Taxonomy" id="106335"/>
    <lineage>
        <taxon>Eukaryota</taxon>
        <taxon>Viridiplantae</taxon>
        <taxon>Streptophyta</taxon>
        <taxon>Embryophyta</taxon>
        <taxon>Tracheophyta</taxon>
        <taxon>Spermatophyta</taxon>
        <taxon>Magnoliopsida</taxon>
        <taxon>eudicotyledons</taxon>
        <taxon>Gunneridae</taxon>
        <taxon>Pentapetalae</taxon>
        <taxon>rosids</taxon>
        <taxon>malvids</taxon>
        <taxon>Malvales</taxon>
        <taxon>Malvaceae</taxon>
        <taxon>Malvoideae</taxon>
        <taxon>Hibiscus</taxon>
    </lineage>
</organism>
<feature type="coiled-coil region" evidence="2">
    <location>
        <begin position="477"/>
        <end position="515"/>
    </location>
</feature>
<dbReference type="EMBL" id="VEPZ02000831">
    <property type="protein sequence ID" value="KAE8717126.1"/>
    <property type="molecule type" value="Genomic_DNA"/>
</dbReference>
<evidence type="ECO:0000256" key="2">
    <source>
        <dbReference type="SAM" id="Coils"/>
    </source>
</evidence>
<feature type="region of interest" description="Disordered" evidence="3">
    <location>
        <begin position="43"/>
        <end position="109"/>
    </location>
</feature>
<dbReference type="SUPFAM" id="SSF54928">
    <property type="entry name" value="RNA-binding domain, RBD"/>
    <property type="match status" value="1"/>
</dbReference>
<protein>
    <submittedName>
        <fullName evidence="5">Pentatricopeptide repeat (PPR) superfamily protein</fullName>
    </submittedName>
</protein>
<accession>A0A6A3BJC8</accession>
<dbReference type="Proteomes" id="UP000436088">
    <property type="component" value="Unassembled WGS sequence"/>
</dbReference>
<name>A0A6A3BJC8_HIBSY</name>
<dbReference type="AlphaFoldDB" id="A0A6A3BJC8"/>
<evidence type="ECO:0000256" key="1">
    <source>
        <dbReference type="ARBA" id="ARBA00022884"/>
    </source>
</evidence>